<dbReference type="AlphaFoldDB" id="A0A804JP21"/>
<dbReference type="InParanoid" id="A0A804JP21"/>
<reference evidence="3" key="1">
    <citation type="submission" date="2021-03" db="EMBL/GenBank/DDBJ databases">
        <authorList>
            <consortium name="Genoscope - CEA"/>
            <person name="William W."/>
        </authorList>
    </citation>
    <scope>NUCLEOTIDE SEQUENCE</scope>
    <source>
        <strain evidence="3">Doubled-haploid Pahang</strain>
    </source>
</reference>
<reference evidence="4" key="2">
    <citation type="submission" date="2021-05" db="UniProtKB">
        <authorList>
            <consortium name="EnsemblPlants"/>
        </authorList>
    </citation>
    <scope>IDENTIFICATION</scope>
    <source>
        <strain evidence="4">subsp. malaccensis</strain>
    </source>
</reference>
<dbReference type="EMBL" id="HG996471">
    <property type="protein sequence ID" value="CAG1848372.1"/>
    <property type="molecule type" value="Genomic_DNA"/>
</dbReference>
<feature type="compositionally biased region" description="Gly residues" evidence="2">
    <location>
        <begin position="111"/>
        <end position="142"/>
    </location>
</feature>
<gene>
    <name evidence="3" type="ORF">GSMUA_181670.1</name>
</gene>
<sequence>MGLVLGKITVETPTYEVIRAAADYQISKYFLRVVAEVNYDASKFRNDRDGGFIILANYIGALGDPQNVRPEKIAMTAAIVSKDRPEKIDMTGRHPQRRGGDDAVRAAVQVRGGGGGAGAHGRAGGGEEGGGGGQVRGGGGEGAAAEAELRAGRPQGGRRLPPRQVQPALDAASRPHQRSHASRRIVTPPTSRSSSATYSSNSYYHGEMSVVTSHH</sequence>
<evidence type="ECO:0000313" key="5">
    <source>
        <dbReference type="Proteomes" id="UP000012960"/>
    </source>
</evidence>
<comment type="similarity">
    <text evidence="1">Belongs to the HEBP family.</text>
</comment>
<dbReference type="Gramene" id="Ma06_t35500.1">
    <property type="protein sequence ID" value="Ma06_p35500.1"/>
    <property type="gene ID" value="Ma06_g35500"/>
</dbReference>
<feature type="region of interest" description="Disordered" evidence="2">
    <location>
        <begin position="111"/>
        <end position="200"/>
    </location>
</feature>
<dbReference type="Gene3D" id="3.20.80.10">
    <property type="entry name" value="Regulatory factor, effector binding domain"/>
    <property type="match status" value="1"/>
</dbReference>
<keyword evidence="5" id="KW-1185">Reference proteome</keyword>
<organism evidence="4 5">
    <name type="scientific">Musa acuminata subsp. malaccensis</name>
    <name type="common">Wild banana</name>
    <name type="synonym">Musa malaccensis</name>
    <dbReference type="NCBI Taxonomy" id="214687"/>
    <lineage>
        <taxon>Eukaryota</taxon>
        <taxon>Viridiplantae</taxon>
        <taxon>Streptophyta</taxon>
        <taxon>Embryophyta</taxon>
        <taxon>Tracheophyta</taxon>
        <taxon>Spermatophyta</taxon>
        <taxon>Magnoliopsida</taxon>
        <taxon>Liliopsida</taxon>
        <taxon>Zingiberales</taxon>
        <taxon>Musaceae</taxon>
        <taxon>Musa</taxon>
    </lineage>
</organism>
<dbReference type="Pfam" id="PF04832">
    <property type="entry name" value="SOUL"/>
    <property type="match status" value="1"/>
</dbReference>
<evidence type="ECO:0000313" key="3">
    <source>
        <dbReference type="EMBL" id="CAG1848372.1"/>
    </source>
</evidence>
<accession>A0A804JP21</accession>
<dbReference type="EnsemblPlants" id="Ma06_t35500.1">
    <property type="protein sequence ID" value="Ma06_p35500.1"/>
    <property type="gene ID" value="Ma06_g35500"/>
</dbReference>
<evidence type="ECO:0000256" key="1">
    <source>
        <dbReference type="ARBA" id="ARBA00009817"/>
    </source>
</evidence>
<dbReference type="Proteomes" id="UP000012960">
    <property type="component" value="Unplaced"/>
</dbReference>
<dbReference type="InterPro" id="IPR011256">
    <property type="entry name" value="Reg_factor_effector_dom_sf"/>
</dbReference>
<dbReference type="InterPro" id="IPR006917">
    <property type="entry name" value="SOUL_heme-bd"/>
</dbReference>
<evidence type="ECO:0000313" key="4">
    <source>
        <dbReference type="EnsemblPlants" id="Ma06_p35500.1"/>
    </source>
</evidence>
<feature type="compositionally biased region" description="Low complexity" evidence="2">
    <location>
        <begin position="191"/>
        <end position="200"/>
    </location>
</feature>
<feature type="compositionally biased region" description="Low complexity" evidence="2">
    <location>
        <begin position="157"/>
        <end position="167"/>
    </location>
</feature>
<evidence type="ECO:0000256" key="2">
    <source>
        <dbReference type="SAM" id="MobiDB-lite"/>
    </source>
</evidence>
<dbReference type="SUPFAM" id="SSF55136">
    <property type="entry name" value="Probable bacterial effector-binding domain"/>
    <property type="match status" value="1"/>
</dbReference>
<name>A0A804JP21_MUSAM</name>
<proteinExistence type="inferred from homology"/>
<protein>
    <submittedName>
        <fullName evidence="3">(wild Malaysian banana) hypothetical protein</fullName>
    </submittedName>
</protein>